<evidence type="ECO:0000313" key="7">
    <source>
        <dbReference type="EMBL" id="MCO6047127.1"/>
    </source>
</evidence>
<feature type="chain" id="PRO_5040798582" evidence="5">
    <location>
        <begin position="25"/>
        <end position="686"/>
    </location>
</feature>
<dbReference type="GO" id="GO:0046872">
    <property type="term" value="F:metal ion binding"/>
    <property type="evidence" value="ECO:0007669"/>
    <property type="project" value="UniProtKB-KW"/>
</dbReference>
<dbReference type="InterPro" id="IPR000917">
    <property type="entry name" value="Sulfatase_N"/>
</dbReference>
<dbReference type="InterPro" id="IPR017850">
    <property type="entry name" value="Alkaline_phosphatase_core_sf"/>
</dbReference>
<organism evidence="7 8">
    <name type="scientific">Aeoliella straminimaris</name>
    <dbReference type="NCBI Taxonomy" id="2954799"/>
    <lineage>
        <taxon>Bacteria</taxon>
        <taxon>Pseudomonadati</taxon>
        <taxon>Planctomycetota</taxon>
        <taxon>Planctomycetia</taxon>
        <taxon>Pirellulales</taxon>
        <taxon>Lacipirellulaceae</taxon>
        <taxon>Aeoliella</taxon>
    </lineage>
</organism>
<proteinExistence type="inferred from homology"/>
<evidence type="ECO:0000256" key="1">
    <source>
        <dbReference type="ARBA" id="ARBA00008779"/>
    </source>
</evidence>
<gene>
    <name evidence="7" type="ORF">NG895_24785</name>
</gene>
<evidence type="ECO:0000256" key="5">
    <source>
        <dbReference type="SAM" id="SignalP"/>
    </source>
</evidence>
<dbReference type="Proteomes" id="UP001155241">
    <property type="component" value="Unassembled WGS sequence"/>
</dbReference>
<dbReference type="RefSeq" id="WP_252855240.1">
    <property type="nucleotide sequence ID" value="NZ_JAMXLR010000089.1"/>
</dbReference>
<name>A0A9X2JJ15_9BACT</name>
<dbReference type="PANTHER" id="PTHR42693:SF53">
    <property type="entry name" value="ENDO-4-O-SULFATASE"/>
    <property type="match status" value="1"/>
</dbReference>
<feature type="signal peptide" evidence="5">
    <location>
        <begin position="1"/>
        <end position="24"/>
    </location>
</feature>
<keyword evidence="3" id="KW-0378">Hydrolase</keyword>
<dbReference type="Pfam" id="PF00884">
    <property type="entry name" value="Sulfatase"/>
    <property type="match status" value="1"/>
</dbReference>
<dbReference type="InterPro" id="IPR024607">
    <property type="entry name" value="Sulfatase_CS"/>
</dbReference>
<dbReference type="PROSITE" id="PS00149">
    <property type="entry name" value="SULFATASE_2"/>
    <property type="match status" value="1"/>
</dbReference>
<dbReference type="InterPro" id="IPR050738">
    <property type="entry name" value="Sulfatase"/>
</dbReference>
<keyword evidence="2" id="KW-0479">Metal-binding</keyword>
<feature type="domain" description="Sulfatase N-terminal" evidence="6">
    <location>
        <begin position="33"/>
        <end position="459"/>
    </location>
</feature>
<keyword evidence="5" id="KW-0732">Signal</keyword>
<sequence length="686" mass="75165">MNVRCRIQRCIVALACSVILPASAAQILAADRPNILVVLADDLGYSDVSPFGGEMNTPALESMATNGVRMSNFYVAPRCSNTRASLLTGQQSHAVGLPNLAGDGTQLPKNHVFISEVLQQSGYHTYMSGKWHLGNTQNFGSVPDGHVRDPRVRGFDDYWGYTENHSQDNFQGSYRLLSDEVAERSYTTSGTSPGEPGTFYQTDAITDYTLDFLQHNRDKNASEGTDAPFFTYVAYGSPHFPLQARDEWVDPLVSRYEVGWDQIREDRLANMKSLGLIDPSVDLPQRGDVANTGHGEALHQIRAWDSLSSDRQDDLTRRMAIYAAMVERVDYNIGRILDNLEANGELDNTIVVFMSDNGADAEWHEYGFNAGETPRTGAALDSMGTTTNAVDEHIFLGSGWANASATPFRNYKHYTHEGGVKSPTIIQWNNGLNPSLAGQISNQVGDVRDLMPTLLALAGTEYPDEWTDLSGETYQTQALLTESLADYLTTGTAVDDRELGWEHEGNRAFRSGDWKLVSSNFGSTTGGAGINEWELYNLADDPTEANDLSDNPEFADKFAFMLAGYERWAYQNKVTGTLPWSAADFDRDGQLTTLDLEAFVSGWLDAAPVGSMETFAHGDVDLDGDTDVDDFILMRQAFELGGQGQLIAEFGASQGVPEPSSLVVAAGLLAGFHLFSRSSTSTEQRP</sequence>
<keyword evidence="4" id="KW-0106">Calcium</keyword>
<dbReference type="Gene3D" id="3.30.1120.10">
    <property type="match status" value="1"/>
</dbReference>
<dbReference type="GO" id="GO:0004065">
    <property type="term" value="F:arylsulfatase activity"/>
    <property type="evidence" value="ECO:0007669"/>
    <property type="project" value="TreeGrafter"/>
</dbReference>
<evidence type="ECO:0000313" key="8">
    <source>
        <dbReference type="Proteomes" id="UP001155241"/>
    </source>
</evidence>
<dbReference type="CDD" id="cd16025">
    <property type="entry name" value="PAS_like"/>
    <property type="match status" value="1"/>
</dbReference>
<keyword evidence="8" id="KW-1185">Reference proteome</keyword>
<dbReference type="Gene3D" id="3.40.720.10">
    <property type="entry name" value="Alkaline Phosphatase, subunit A"/>
    <property type="match status" value="1"/>
</dbReference>
<reference evidence="7" key="1">
    <citation type="submission" date="2022-06" db="EMBL/GenBank/DDBJ databases">
        <title>Aeoliella straminimaris, a novel planctomycete from sediments.</title>
        <authorList>
            <person name="Vitorino I.R."/>
            <person name="Lage O.M."/>
        </authorList>
    </citation>
    <scope>NUCLEOTIDE SEQUENCE</scope>
    <source>
        <strain evidence="7">ICT_H6.2</strain>
    </source>
</reference>
<dbReference type="AlphaFoldDB" id="A0A9X2JJ15"/>
<comment type="similarity">
    <text evidence="1">Belongs to the sulfatase family.</text>
</comment>
<evidence type="ECO:0000256" key="2">
    <source>
        <dbReference type="ARBA" id="ARBA00022723"/>
    </source>
</evidence>
<dbReference type="InterPro" id="IPR018247">
    <property type="entry name" value="EF_Hand_1_Ca_BS"/>
</dbReference>
<dbReference type="SUPFAM" id="SSF53649">
    <property type="entry name" value="Alkaline phosphatase-like"/>
    <property type="match status" value="1"/>
</dbReference>
<dbReference type="EMBL" id="JAMXLR010000089">
    <property type="protein sequence ID" value="MCO6047127.1"/>
    <property type="molecule type" value="Genomic_DNA"/>
</dbReference>
<comment type="caution">
    <text evidence="7">The sequence shown here is derived from an EMBL/GenBank/DDBJ whole genome shotgun (WGS) entry which is preliminary data.</text>
</comment>
<evidence type="ECO:0000256" key="4">
    <source>
        <dbReference type="ARBA" id="ARBA00022837"/>
    </source>
</evidence>
<protein>
    <submittedName>
        <fullName evidence="7">Arylsulfatase</fullName>
    </submittedName>
</protein>
<dbReference type="PANTHER" id="PTHR42693">
    <property type="entry name" value="ARYLSULFATASE FAMILY MEMBER"/>
    <property type="match status" value="1"/>
</dbReference>
<evidence type="ECO:0000256" key="3">
    <source>
        <dbReference type="ARBA" id="ARBA00022801"/>
    </source>
</evidence>
<dbReference type="PROSITE" id="PS00018">
    <property type="entry name" value="EF_HAND_1"/>
    <property type="match status" value="1"/>
</dbReference>
<accession>A0A9X2JJ15</accession>
<evidence type="ECO:0000259" key="6">
    <source>
        <dbReference type="Pfam" id="PF00884"/>
    </source>
</evidence>